<protein>
    <recommendedName>
        <fullName evidence="4">CCHC-type domain-containing protein</fullName>
    </recommendedName>
</protein>
<organism evidence="2 3">
    <name type="scientific">Arachis hypogaea</name>
    <name type="common">Peanut</name>
    <dbReference type="NCBI Taxonomy" id="3818"/>
    <lineage>
        <taxon>Eukaryota</taxon>
        <taxon>Viridiplantae</taxon>
        <taxon>Streptophyta</taxon>
        <taxon>Embryophyta</taxon>
        <taxon>Tracheophyta</taxon>
        <taxon>Spermatophyta</taxon>
        <taxon>Magnoliopsida</taxon>
        <taxon>eudicotyledons</taxon>
        <taxon>Gunneridae</taxon>
        <taxon>Pentapetalae</taxon>
        <taxon>rosids</taxon>
        <taxon>fabids</taxon>
        <taxon>Fabales</taxon>
        <taxon>Fabaceae</taxon>
        <taxon>Papilionoideae</taxon>
        <taxon>50 kb inversion clade</taxon>
        <taxon>dalbergioids sensu lato</taxon>
        <taxon>Dalbergieae</taxon>
        <taxon>Pterocarpus clade</taxon>
        <taxon>Arachis</taxon>
    </lineage>
</organism>
<name>A0A445B7U9_ARAHY</name>
<keyword evidence="3" id="KW-1185">Reference proteome</keyword>
<dbReference type="AlphaFoldDB" id="A0A445B7U9"/>
<accession>A0A445B7U9</accession>
<evidence type="ECO:0000313" key="2">
    <source>
        <dbReference type="EMBL" id="RYR34742.1"/>
    </source>
</evidence>
<evidence type="ECO:0000256" key="1">
    <source>
        <dbReference type="SAM" id="MobiDB-lite"/>
    </source>
</evidence>
<reference evidence="2 3" key="1">
    <citation type="submission" date="2019-01" db="EMBL/GenBank/DDBJ databases">
        <title>Sequencing of cultivated peanut Arachis hypogaea provides insights into genome evolution and oil improvement.</title>
        <authorList>
            <person name="Chen X."/>
        </authorList>
    </citation>
    <scope>NUCLEOTIDE SEQUENCE [LARGE SCALE GENOMIC DNA]</scope>
    <source>
        <strain evidence="3">cv. Fuhuasheng</strain>
        <tissue evidence="2">Leaves</tissue>
    </source>
</reference>
<dbReference type="Proteomes" id="UP000289738">
    <property type="component" value="Chromosome A10"/>
</dbReference>
<dbReference type="GO" id="GO:0008270">
    <property type="term" value="F:zinc ion binding"/>
    <property type="evidence" value="ECO:0007669"/>
    <property type="project" value="InterPro"/>
</dbReference>
<feature type="region of interest" description="Disordered" evidence="1">
    <location>
        <begin position="132"/>
        <end position="155"/>
    </location>
</feature>
<proteinExistence type="predicted"/>
<gene>
    <name evidence="2" type="ORF">Ahy_A10g049746</name>
</gene>
<comment type="caution">
    <text evidence="2">The sequence shown here is derived from an EMBL/GenBank/DDBJ whole genome shotgun (WGS) entry which is preliminary data.</text>
</comment>
<dbReference type="EMBL" id="SDMP01000010">
    <property type="protein sequence ID" value="RYR34742.1"/>
    <property type="molecule type" value="Genomic_DNA"/>
</dbReference>
<evidence type="ECO:0000313" key="3">
    <source>
        <dbReference type="Proteomes" id="UP000289738"/>
    </source>
</evidence>
<dbReference type="InterPro" id="IPR036875">
    <property type="entry name" value="Znf_CCHC_sf"/>
</dbReference>
<feature type="compositionally biased region" description="Basic residues" evidence="1">
    <location>
        <begin position="145"/>
        <end position="155"/>
    </location>
</feature>
<dbReference type="SUPFAM" id="SSF57756">
    <property type="entry name" value="Retrovirus zinc finger-like domains"/>
    <property type="match status" value="1"/>
</dbReference>
<sequence>MFFVMKAEHLAKIPKPLVLKRWRLDAKSPNKYVEIGRSQARGVTYYAMGVVKDPEVAKSKGATQIAKTVHKKGRRCTCCKRTGYTKRKCPERRTRKSPRAENNYVDPSQTEVMELFHQVQAGSNVDIINKGVANGSKPTGPARVTRQKRRVGLKN</sequence>
<evidence type="ECO:0008006" key="4">
    <source>
        <dbReference type="Google" id="ProtNLM"/>
    </source>
</evidence>
<dbReference type="GO" id="GO:0003676">
    <property type="term" value="F:nucleic acid binding"/>
    <property type="evidence" value="ECO:0007669"/>
    <property type="project" value="InterPro"/>
</dbReference>